<evidence type="ECO:0000313" key="4">
    <source>
        <dbReference type="Proteomes" id="UP000295134"/>
    </source>
</evidence>
<reference evidence="1 4" key="1">
    <citation type="submission" date="2019-03" db="EMBL/GenBank/DDBJ databases">
        <title>Long-read sequencing reveals hyperdense prophage content in a complex bacterial symbiont genome.</title>
        <authorList>
            <person name="Frost C.L."/>
            <person name="Siozios S."/>
            <person name="Nadal-Jimenez P."/>
            <person name="Brockhurst M.A."/>
            <person name="King K.C."/>
            <person name="Darby A.C."/>
            <person name="Hurst G.D.D."/>
        </authorList>
    </citation>
    <scope>NUCLEOTIDE SEQUENCE [LARGE SCALE GENOMIC DNA]</scope>
    <source>
        <strain evidence="1 4">FIN</strain>
    </source>
</reference>
<dbReference type="SUPFAM" id="SSF47413">
    <property type="entry name" value="lambda repressor-like DNA-binding domains"/>
    <property type="match status" value="1"/>
</dbReference>
<evidence type="ECO:0000313" key="3">
    <source>
        <dbReference type="EMBL" id="WGM07482.1"/>
    </source>
</evidence>
<protein>
    <submittedName>
        <fullName evidence="2">Cro/CI family transcriptional regulator</fullName>
    </submittedName>
    <submittedName>
        <fullName evidence="1">DNA-binding transcriptional regulator Cro</fullName>
    </submittedName>
</protein>
<dbReference type="RefSeq" id="WP_071846922.1">
    <property type="nucleotide sequence ID" value="NZ_CP038613.1"/>
</dbReference>
<evidence type="ECO:0000313" key="2">
    <source>
        <dbReference type="EMBL" id="WGM02421.1"/>
    </source>
</evidence>
<dbReference type="Proteomes" id="UP000295134">
    <property type="component" value="Chromosome"/>
</dbReference>
<evidence type="ECO:0000313" key="5">
    <source>
        <dbReference type="Proteomes" id="UP001177592"/>
    </source>
</evidence>
<gene>
    <name evidence="1" type="ORF">ArsFIN_20810</name>
    <name evidence="2" type="ORF">QE210_04835</name>
    <name evidence="3" type="ORF">QE258_09710</name>
</gene>
<dbReference type="Proteomes" id="UP001177595">
    <property type="component" value="Chromosome"/>
</dbReference>
<dbReference type="KEGG" id="ans:ArsFIN_20810"/>
<accession>A0A4P7L0K7</accession>
<dbReference type="Pfam" id="PF14549">
    <property type="entry name" value="P22_Cro"/>
    <property type="match status" value="1"/>
</dbReference>
<dbReference type="GeneID" id="96877179"/>
<sequence>MKKSEAIYLAGNKTNLAKLLKITKSAVSQWGDDIPELRALQLEKLVNDKNNTKAK</sequence>
<name>A0A4P7L0K7_9GAMM</name>
<dbReference type="EMBL" id="CP038613">
    <property type="protein sequence ID" value="QBY43514.1"/>
    <property type="molecule type" value="Genomic_DNA"/>
</dbReference>
<keyword evidence="5" id="KW-1185">Reference proteome</keyword>
<dbReference type="Gene3D" id="1.10.260.40">
    <property type="entry name" value="lambda repressor-like DNA-binding domains"/>
    <property type="match status" value="1"/>
</dbReference>
<reference evidence="2" key="2">
    <citation type="submission" date="2023-04" db="EMBL/GenBank/DDBJ databases">
        <title>Genome dynamics across the evolutionary transition to endosymbiosis.</title>
        <authorList>
            <person name="Siozios S."/>
            <person name="Nadal-Jimenez P."/>
            <person name="Azagi T."/>
            <person name="Sprong H."/>
            <person name="Frost C.L."/>
            <person name="Parratt S.R."/>
            <person name="Taylor G."/>
            <person name="Brettell L."/>
            <person name="Lew K.C."/>
            <person name="Croft L."/>
            <person name="King K.C."/>
            <person name="Brockhurst M.A."/>
            <person name="Hypsa V."/>
            <person name="Novakova E."/>
            <person name="Darby A.C."/>
            <person name="Hurst G.D.D."/>
        </authorList>
    </citation>
    <scope>NUCLEOTIDE SEQUENCE</scope>
    <source>
        <strain evidence="3">ANv_CAN</strain>
        <strain evidence="2">APv</strain>
    </source>
</reference>
<keyword evidence="1" id="KW-0238">DNA-binding</keyword>
<dbReference type="EMBL" id="CP123523">
    <property type="protein sequence ID" value="WGM07482.1"/>
    <property type="molecule type" value="Genomic_DNA"/>
</dbReference>
<dbReference type="AlphaFoldDB" id="A0A4P7L0K7"/>
<proteinExistence type="predicted"/>
<dbReference type="GO" id="GO:0003677">
    <property type="term" value="F:DNA binding"/>
    <property type="evidence" value="ECO:0007669"/>
    <property type="project" value="UniProtKB-KW"/>
</dbReference>
<dbReference type="Proteomes" id="UP001177592">
    <property type="component" value="Chromosome"/>
</dbReference>
<organism evidence="1 4">
    <name type="scientific">Arsenophonus nasoniae</name>
    <name type="common">son-killer infecting Nasonia vitripennis</name>
    <dbReference type="NCBI Taxonomy" id="638"/>
    <lineage>
        <taxon>Bacteria</taxon>
        <taxon>Pseudomonadati</taxon>
        <taxon>Pseudomonadota</taxon>
        <taxon>Gammaproteobacteria</taxon>
        <taxon>Enterobacterales</taxon>
        <taxon>Morganellaceae</taxon>
        <taxon>Arsenophonus</taxon>
    </lineage>
</organism>
<dbReference type="EMBL" id="CP123504">
    <property type="protein sequence ID" value="WGM02421.1"/>
    <property type="molecule type" value="Genomic_DNA"/>
</dbReference>
<evidence type="ECO:0000313" key="1">
    <source>
        <dbReference type="EMBL" id="QBY43514.1"/>
    </source>
</evidence>
<dbReference type="InterPro" id="IPR010982">
    <property type="entry name" value="Lambda_DNA-bd_dom_sf"/>
</dbReference>